<feature type="compositionally biased region" description="Polar residues" evidence="8">
    <location>
        <begin position="27"/>
        <end position="54"/>
    </location>
</feature>
<dbReference type="Pfam" id="PF03595">
    <property type="entry name" value="SLAC1"/>
    <property type="match status" value="1"/>
</dbReference>
<feature type="transmembrane region" description="Helical" evidence="9">
    <location>
        <begin position="266"/>
        <end position="288"/>
    </location>
</feature>
<dbReference type="PANTHER" id="PTHR31686:SF1">
    <property type="entry name" value="SULFITE EFFLUX PUMP SSU1"/>
    <property type="match status" value="1"/>
</dbReference>
<feature type="compositionally biased region" description="Basic and acidic residues" evidence="8">
    <location>
        <begin position="1"/>
        <end position="15"/>
    </location>
</feature>
<dbReference type="GO" id="GO:0000319">
    <property type="term" value="F:sulfite transmembrane transporter activity"/>
    <property type="evidence" value="ECO:0007669"/>
    <property type="project" value="TreeGrafter"/>
</dbReference>
<dbReference type="InParanoid" id="A0A4Q1BGD2"/>
<gene>
    <name evidence="10" type="ORF">M231_06233</name>
</gene>
<dbReference type="CDD" id="cd09318">
    <property type="entry name" value="TDT_SSU1"/>
    <property type="match status" value="1"/>
</dbReference>
<comment type="caution">
    <text evidence="10">The sequence shown here is derived from an EMBL/GenBank/DDBJ whole genome shotgun (WGS) entry which is preliminary data.</text>
</comment>
<evidence type="ECO:0008006" key="12">
    <source>
        <dbReference type="Google" id="ProtNLM"/>
    </source>
</evidence>
<evidence type="ECO:0000256" key="4">
    <source>
        <dbReference type="ARBA" id="ARBA00022475"/>
    </source>
</evidence>
<dbReference type="GO" id="GO:0005886">
    <property type="term" value="C:plasma membrane"/>
    <property type="evidence" value="ECO:0007669"/>
    <property type="project" value="UniProtKB-SubCell"/>
</dbReference>
<accession>A0A4Q1BGD2</accession>
<evidence type="ECO:0000256" key="7">
    <source>
        <dbReference type="ARBA" id="ARBA00023136"/>
    </source>
</evidence>
<sequence length="478" mass="52391">MNPDLERGPLDRSSREINSLAEFDTNVDPTATDTSVGRQERQGSQSSTVGSGMSGISTVEGKEVDMITPSNHPPSLWRRFTVELDRIILNLGPSYYSLTMGTGIVSILLYGLPWNGLWLRYIAEVIFVFNVLLFVLITLGSVVRYVKYKGLFGAVLKHHTSGMFWGCMPMGLVTIINMIAKVCVPAWGWRAAQLALGLWWIDVIFSILINFGMLFYIFARHTHTIETVSAPWLLPIVTSVVVAASGGVVGTALLPFSPSLARSVVLISYVVWGTGVPVALMLIVLWIYRTALIGLPAPAALPSVFLPLGPCGQGAFGIALLGKTVRQLSYDYSTPFALLETPESSLRLADAVYAGGLVTALILWGLGLVWYTIAHAIFVDHFFRCNRDFFGKTSFTIGFTAITFPIGVWATATTELAQELDSMAFKVIGTVVSLQVTFNWVYVMVFTIWKAWEGTIWVDPALSGFEKGRPPLRFGGKL</sequence>
<keyword evidence="11" id="KW-1185">Reference proteome</keyword>
<keyword evidence="4" id="KW-1003">Cell membrane</keyword>
<comment type="similarity">
    <text evidence="2">Belongs to the tellurite-resistance/dicarboxylate transporter (TDT) family.</text>
</comment>
<dbReference type="Gene3D" id="1.50.10.150">
    <property type="entry name" value="Voltage-dependent anion channel"/>
    <property type="match status" value="1"/>
</dbReference>
<dbReference type="VEuPathDB" id="FungiDB:TREMEDRAFT_26125"/>
<feature type="transmembrane region" description="Helical" evidence="9">
    <location>
        <begin position="118"/>
        <end position="143"/>
    </location>
</feature>
<comment type="subcellular location">
    <subcellularLocation>
        <location evidence="1">Cell membrane</location>
        <topology evidence="1">Multi-pass membrane protein</topology>
    </subcellularLocation>
</comment>
<feature type="transmembrane region" description="Helical" evidence="9">
    <location>
        <begin position="87"/>
        <end position="112"/>
    </location>
</feature>
<evidence type="ECO:0000256" key="9">
    <source>
        <dbReference type="SAM" id="Phobius"/>
    </source>
</evidence>
<feature type="transmembrane region" description="Helical" evidence="9">
    <location>
        <begin position="424"/>
        <end position="449"/>
    </location>
</feature>
<dbReference type="FunFam" id="1.50.10.150:FF:000004">
    <property type="entry name" value="Malic acid transporter"/>
    <property type="match status" value="1"/>
</dbReference>
<feature type="transmembrane region" description="Helical" evidence="9">
    <location>
        <begin position="300"/>
        <end position="322"/>
    </location>
</feature>
<dbReference type="Proteomes" id="UP000289152">
    <property type="component" value="Unassembled WGS sequence"/>
</dbReference>
<dbReference type="InterPro" id="IPR051629">
    <property type="entry name" value="Sulfite_efflux_TDT"/>
</dbReference>
<dbReference type="OrthoDB" id="1099at2759"/>
<evidence type="ECO:0000256" key="3">
    <source>
        <dbReference type="ARBA" id="ARBA00022448"/>
    </source>
</evidence>
<feature type="transmembrane region" description="Helical" evidence="9">
    <location>
        <begin position="351"/>
        <end position="373"/>
    </location>
</feature>
<evidence type="ECO:0000313" key="10">
    <source>
        <dbReference type="EMBL" id="RXK36511.1"/>
    </source>
</evidence>
<evidence type="ECO:0000313" key="11">
    <source>
        <dbReference type="Proteomes" id="UP000289152"/>
    </source>
</evidence>
<protein>
    <recommendedName>
        <fullName evidence="12">Sulfite efflux pump SSU1</fullName>
    </recommendedName>
</protein>
<dbReference type="STRING" id="5217.A0A4Q1BGD2"/>
<feature type="transmembrane region" description="Helical" evidence="9">
    <location>
        <begin position="231"/>
        <end position="254"/>
    </location>
</feature>
<evidence type="ECO:0000256" key="2">
    <source>
        <dbReference type="ARBA" id="ARBA00008566"/>
    </source>
</evidence>
<feature type="transmembrane region" description="Helical" evidence="9">
    <location>
        <begin position="394"/>
        <end position="412"/>
    </location>
</feature>
<feature type="region of interest" description="Disordered" evidence="8">
    <location>
        <begin position="1"/>
        <end position="54"/>
    </location>
</feature>
<evidence type="ECO:0000256" key="5">
    <source>
        <dbReference type="ARBA" id="ARBA00022692"/>
    </source>
</evidence>
<keyword evidence="6 9" id="KW-1133">Transmembrane helix</keyword>
<dbReference type="InterPro" id="IPR004695">
    <property type="entry name" value="SLAC1/Mae1/Ssu1/TehA"/>
</dbReference>
<keyword evidence="7 9" id="KW-0472">Membrane</keyword>
<keyword evidence="3" id="KW-0813">Transport</keyword>
<evidence type="ECO:0000256" key="8">
    <source>
        <dbReference type="SAM" id="MobiDB-lite"/>
    </source>
</evidence>
<evidence type="ECO:0000256" key="1">
    <source>
        <dbReference type="ARBA" id="ARBA00004651"/>
    </source>
</evidence>
<dbReference type="EMBL" id="SDIL01000095">
    <property type="protein sequence ID" value="RXK36511.1"/>
    <property type="molecule type" value="Genomic_DNA"/>
</dbReference>
<dbReference type="PANTHER" id="PTHR31686">
    <property type="match status" value="1"/>
</dbReference>
<name>A0A4Q1BGD2_TREME</name>
<dbReference type="InterPro" id="IPR038665">
    <property type="entry name" value="Voltage-dep_anion_channel_sf"/>
</dbReference>
<proteinExistence type="inferred from homology"/>
<feature type="transmembrane region" description="Helical" evidence="9">
    <location>
        <begin position="199"/>
        <end position="219"/>
    </location>
</feature>
<feature type="transmembrane region" description="Helical" evidence="9">
    <location>
        <begin position="164"/>
        <end position="187"/>
    </location>
</feature>
<reference evidence="10 11" key="1">
    <citation type="submission" date="2016-06" db="EMBL/GenBank/DDBJ databases">
        <title>Evolution of pathogenesis and genome organization in the Tremellales.</title>
        <authorList>
            <person name="Cuomo C."/>
            <person name="Litvintseva A."/>
            <person name="Heitman J."/>
            <person name="Chen Y."/>
            <person name="Sun S."/>
            <person name="Springer D."/>
            <person name="Dromer F."/>
            <person name="Young S."/>
            <person name="Zeng Q."/>
            <person name="Chapman S."/>
            <person name="Gujja S."/>
            <person name="Saif S."/>
            <person name="Birren B."/>
        </authorList>
    </citation>
    <scope>NUCLEOTIDE SEQUENCE [LARGE SCALE GENOMIC DNA]</scope>
    <source>
        <strain evidence="10 11">ATCC 28783</strain>
    </source>
</reference>
<evidence type="ECO:0000256" key="6">
    <source>
        <dbReference type="ARBA" id="ARBA00022989"/>
    </source>
</evidence>
<keyword evidence="5 9" id="KW-0812">Transmembrane</keyword>
<organism evidence="10 11">
    <name type="scientific">Tremella mesenterica</name>
    <name type="common">Jelly fungus</name>
    <dbReference type="NCBI Taxonomy" id="5217"/>
    <lineage>
        <taxon>Eukaryota</taxon>
        <taxon>Fungi</taxon>
        <taxon>Dikarya</taxon>
        <taxon>Basidiomycota</taxon>
        <taxon>Agaricomycotina</taxon>
        <taxon>Tremellomycetes</taxon>
        <taxon>Tremellales</taxon>
        <taxon>Tremellaceae</taxon>
        <taxon>Tremella</taxon>
    </lineage>
</organism>
<dbReference type="AlphaFoldDB" id="A0A4Q1BGD2"/>